<protein>
    <submittedName>
        <fullName evidence="1">Uncharacterized protein</fullName>
    </submittedName>
</protein>
<accession>A0A5R9F1H6</accession>
<evidence type="ECO:0000313" key="1">
    <source>
        <dbReference type="EMBL" id="TLS37417.1"/>
    </source>
</evidence>
<dbReference type="RefSeq" id="WP_138125825.1">
    <property type="nucleotide sequence ID" value="NZ_SWLG01000006.1"/>
</dbReference>
<gene>
    <name evidence="1" type="ORF">FCL54_09715</name>
</gene>
<dbReference type="OrthoDB" id="2970246at2"/>
<proteinExistence type="predicted"/>
<dbReference type="Proteomes" id="UP000308230">
    <property type="component" value="Unassembled WGS sequence"/>
</dbReference>
<evidence type="ECO:0000313" key="2">
    <source>
        <dbReference type="Proteomes" id="UP000308230"/>
    </source>
</evidence>
<reference evidence="1 2" key="1">
    <citation type="submission" date="2019-04" db="EMBL/GenBank/DDBJ databases">
        <title>Bacillus caeni sp. nov., a bacterium isolated from mangrove sediment.</title>
        <authorList>
            <person name="Huang H."/>
            <person name="Mo K."/>
            <person name="Hu Y."/>
        </authorList>
    </citation>
    <scope>NUCLEOTIDE SEQUENCE [LARGE SCALE GENOMIC DNA]</scope>
    <source>
        <strain evidence="1 2">HB172195</strain>
    </source>
</reference>
<organism evidence="1 2">
    <name type="scientific">Exobacillus caeni</name>
    <dbReference type="NCBI Taxonomy" id="2574798"/>
    <lineage>
        <taxon>Bacteria</taxon>
        <taxon>Bacillati</taxon>
        <taxon>Bacillota</taxon>
        <taxon>Bacilli</taxon>
        <taxon>Bacillales</taxon>
        <taxon>Guptibacillaceae</taxon>
        <taxon>Exobacillus</taxon>
    </lineage>
</organism>
<comment type="caution">
    <text evidence="1">The sequence shown here is derived from an EMBL/GenBank/DDBJ whole genome shotgun (WGS) entry which is preliminary data.</text>
</comment>
<dbReference type="EMBL" id="SWLG01000006">
    <property type="protein sequence ID" value="TLS37417.1"/>
    <property type="molecule type" value="Genomic_DNA"/>
</dbReference>
<name>A0A5R9F1H6_9BACL</name>
<sequence length="124" mass="14186">MNENISRFLSWTKGVIIQSRGVLKEKISNALNSESITIEDLATIIRYHPESKKQTQDFLGITFVTWTVNHGDNHYRLMEKGKYGEKILEVDAIVGGEKIIRYRTYESRSSLEKKISLPADLLGN</sequence>
<dbReference type="AlphaFoldDB" id="A0A5R9F1H6"/>
<keyword evidence="2" id="KW-1185">Reference proteome</keyword>